<dbReference type="EMBL" id="MWXA01000008">
    <property type="protein sequence ID" value="OZG65479.1"/>
    <property type="molecule type" value="Genomic_DNA"/>
</dbReference>
<organism evidence="1 2">
    <name type="scientific">Bifidobacterium aquikefiri</name>
    <dbReference type="NCBI Taxonomy" id="1653207"/>
    <lineage>
        <taxon>Bacteria</taxon>
        <taxon>Bacillati</taxon>
        <taxon>Actinomycetota</taxon>
        <taxon>Actinomycetes</taxon>
        <taxon>Bifidobacteriales</taxon>
        <taxon>Bifidobacteriaceae</taxon>
        <taxon>Bifidobacterium</taxon>
    </lineage>
</organism>
<dbReference type="Proteomes" id="UP000216451">
    <property type="component" value="Unassembled WGS sequence"/>
</dbReference>
<name>A0A261G210_9BIFI</name>
<comment type="caution">
    <text evidence="1">The sequence shown here is derived from an EMBL/GenBank/DDBJ whole genome shotgun (WGS) entry which is preliminary data.</text>
</comment>
<reference evidence="1 2" key="1">
    <citation type="journal article" date="2017" name="BMC Genomics">
        <title>Comparative genomic and phylogenomic analyses of the Bifidobacteriaceae family.</title>
        <authorList>
            <person name="Lugli G.A."/>
            <person name="Milani C."/>
            <person name="Turroni F."/>
            <person name="Duranti S."/>
            <person name="Mancabelli L."/>
            <person name="Mangifesta M."/>
            <person name="Ferrario C."/>
            <person name="Modesto M."/>
            <person name="Mattarelli P."/>
            <person name="Jiri K."/>
            <person name="van Sinderen D."/>
            <person name="Ventura M."/>
        </authorList>
    </citation>
    <scope>NUCLEOTIDE SEQUENCE [LARGE SCALE GENOMIC DNA]</scope>
    <source>
        <strain evidence="1 2">LMG 28769</strain>
    </source>
</reference>
<sequence length="65" mass="7273">MIFIVSVHHVLTIDIKRGGAMWSDVERFDTGRVPRIEAPDPDHHGLVVELDELEGLLEVLADELA</sequence>
<gene>
    <name evidence="1" type="ORF">BAQU_1662</name>
</gene>
<dbReference type="AlphaFoldDB" id="A0A261G210"/>
<evidence type="ECO:0000313" key="1">
    <source>
        <dbReference type="EMBL" id="OZG65479.1"/>
    </source>
</evidence>
<proteinExistence type="predicted"/>
<protein>
    <submittedName>
        <fullName evidence="1">Uncharacterized protein</fullName>
    </submittedName>
</protein>
<evidence type="ECO:0000313" key="2">
    <source>
        <dbReference type="Proteomes" id="UP000216451"/>
    </source>
</evidence>
<keyword evidence="2" id="KW-1185">Reference proteome</keyword>
<accession>A0A261G210</accession>